<dbReference type="PIRSF" id="PIRSF015601">
    <property type="entry name" value="MTase_slr0722"/>
    <property type="match status" value="1"/>
</dbReference>
<dbReference type="InterPro" id="IPR046887">
    <property type="entry name" value="RsmE_PUA-like"/>
</dbReference>
<dbReference type="NCBIfam" id="TIGR00046">
    <property type="entry name" value="RsmE family RNA methyltransferase"/>
    <property type="match status" value="1"/>
</dbReference>
<proteinExistence type="inferred from homology"/>
<accession>A0A926EMN2</accession>
<comment type="caution">
    <text evidence="15">The sequence shown here is derived from an EMBL/GenBank/DDBJ whole genome shotgun (WGS) entry which is preliminary data.</text>
</comment>
<evidence type="ECO:0000313" key="16">
    <source>
        <dbReference type="Proteomes" id="UP000623678"/>
    </source>
</evidence>
<dbReference type="Pfam" id="PF20260">
    <property type="entry name" value="PUA_4"/>
    <property type="match status" value="1"/>
</dbReference>
<dbReference type="SUPFAM" id="SSF88697">
    <property type="entry name" value="PUA domain-like"/>
    <property type="match status" value="1"/>
</dbReference>
<reference evidence="15" key="1">
    <citation type="submission" date="2020-08" db="EMBL/GenBank/DDBJ databases">
        <title>Genome public.</title>
        <authorList>
            <person name="Liu C."/>
            <person name="Sun Q."/>
        </authorList>
    </citation>
    <scope>NUCLEOTIDE SEQUENCE</scope>
    <source>
        <strain evidence="15">NSJ-64</strain>
    </source>
</reference>
<dbReference type="PANTHER" id="PTHR30027">
    <property type="entry name" value="RIBOSOMAL RNA SMALL SUBUNIT METHYLTRANSFERASE E"/>
    <property type="match status" value="1"/>
</dbReference>
<evidence type="ECO:0000256" key="10">
    <source>
        <dbReference type="ARBA" id="ARBA00025699"/>
    </source>
</evidence>
<protein>
    <recommendedName>
        <fullName evidence="4 12">Ribosomal RNA small subunit methyltransferase E</fullName>
        <ecNumber evidence="3 12">2.1.1.193</ecNumber>
    </recommendedName>
</protein>
<dbReference type="NCBIfam" id="NF008692">
    <property type="entry name" value="PRK11713.1-5"/>
    <property type="match status" value="1"/>
</dbReference>
<dbReference type="RefSeq" id="WP_262393870.1">
    <property type="nucleotide sequence ID" value="NZ_JACRTD010000001.1"/>
</dbReference>
<evidence type="ECO:0000256" key="12">
    <source>
        <dbReference type="PIRNR" id="PIRNR015601"/>
    </source>
</evidence>
<dbReference type="PANTHER" id="PTHR30027:SF3">
    <property type="entry name" value="16S RRNA (URACIL(1498)-N(3))-METHYLTRANSFERASE"/>
    <property type="match status" value="1"/>
</dbReference>
<dbReference type="EMBL" id="JACRTD010000001">
    <property type="protein sequence ID" value="MBC8584012.1"/>
    <property type="molecule type" value="Genomic_DNA"/>
</dbReference>
<evidence type="ECO:0000256" key="8">
    <source>
        <dbReference type="ARBA" id="ARBA00022679"/>
    </source>
</evidence>
<keyword evidence="6 12" id="KW-0698">rRNA processing</keyword>
<evidence type="ECO:0000313" key="15">
    <source>
        <dbReference type="EMBL" id="MBC8584012.1"/>
    </source>
</evidence>
<dbReference type="EC" id="2.1.1.193" evidence="3 12"/>
<keyword evidence="7 12" id="KW-0489">Methyltransferase</keyword>
<sequence length="241" mass="26575">MPRFFTTDIEGGTAKITGEDAGHISRVLRMRAGEEITLCDMAGWDYKGKISALEHNQVTVALEEKCPSRGEPDIHITLYQALPKGEKMELIIQKAVELGVSRIVPVMSKRCVSRPNEKSMEKKLERYNKIALEAAKQCGRGKVPPVDPLLGFSDAVQEMKKDALPIMFYELADQPLKAALQKRGEGAISILVGSEGGFDQEEARLGKEQGLLCLSLGRRILRCETAPLCALSAIMYETNNI</sequence>
<dbReference type="Gene3D" id="2.40.240.20">
    <property type="entry name" value="Hypothetical PUA domain-like, domain 1"/>
    <property type="match status" value="1"/>
</dbReference>
<dbReference type="GO" id="GO:0070042">
    <property type="term" value="F:rRNA (uridine-N3-)-methyltransferase activity"/>
    <property type="evidence" value="ECO:0007669"/>
    <property type="project" value="TreeGrafter"/>
</dbReference>
<dbReference type="Pfam" id="PF04452">
    <property type="entry name" value="Methyltrans_RNA"/>
    <property type="match status" value="1"/>
</dbReference>
<dbReference type="GO" id="GO:0005737">
    <property type="term" value="C:cytoplasm"/>
    <property type="evidence" value="ECO:0007669"/>
    <property type="project" value="UniProtKB-SubCell"/>
</dbReference>
<name>A0A926EMN2_9FIRM</name>
<dbReference type="InterPro" id="IPR006700">
    <property type="entry name" value="RsmE"/>
</dbReference>
<comment type="function">
    <text evidence="10 12">Specifically methylates the N3 position of the uracil ring of uridine 1498 (m3U1498) in 16S rRNA. Acts on the fully assembled 30S ribosomal subunit.</text>
</comment>
<dbReference type="CDD" id="cd18084">
    <property type="entry name" value="RsmE-like"/>
    <property type="match status" value="1"/>
</dbReference>
<dbReference type="GO" id="GO:0070475">
    <property type="term" value="P:rRNA base methylation"/>
    <property type="evidence" value="ECO:0007669"/>
    <property type="project" value="TreeGrafter"/>
</dbReference>
<feature type="domain" description="Ribosomal RNA small subunit methyltransferase E methyltransferase" evidence="13">
    <location>
        <begin position="73"/>
        <end position="235"/>
    </location>
</feature>
<comment type="subcellular location">
    <subcellularLocation>
        <location evidence="1 12">Cytoplasm</location>
    </subcellularLocation>
</comment>
<dbReference type="Gene3D" id="3.40.1280.10">
    <property type="match status" value="1"/>
</dbReference>
<keyword evidence="16" id="KW-1185">Reference proteome</keyword>
<dbReference type="InterPro" id="IPR029026">
    <property type="entry name" value="tRNA_m1G_MTases_N"/>
</dbReference>
<evidence type="ECO:0000259" key="14">
    <source>
        <dbReference type="Pfam" id="PF20260"/>
    </source>
</evidence>
<dbReference type="Proteomes" id="UP000623678">
    <property type="component" value="Unassembled WGS sequence"/>
</dbReference>
<evidence type="ECO:0000256" key="5">
    <source>
        <dbReference type="ARBA" id="ARBA00022490"/>
    </source>
</evidence>
<dbReference type="InterPro" id="IPR046886">
    <property type="entry name" value="RsmE_MTase_dom"/>
</dbReference>
<dbReference type="AlphaFoldDB" id="A0A926EMN2"/>
<organism evidence="15 16">
    <name type="scientific">Youxingia wuxianensis</name>
    <dbReference type="NCBI Taxonomy" id="2763678"/>
    <lineage>
        <taxon>Bacteria</taxon>
        <taxon>Bacillati</taxon>
        <taxon>Bacillota</taxon>
        <taxon>Clostridia</taxon>
        <taxon>Eubacteriales</taxon>
        <taxon>Oscillospiraceae</taxon>
        <taxon>Youxingia</taxon>
    </lineage>
</organism>
<evidence type="ECO:0000256" key="1">
    <source>
        <dbReference type="ARBA" id="ARBA00004496"/>
    </source>
</evidence>
<evidence type="ECO:0000256" key="7">
    <source>
        <dbReference type="ARBA" id="ARBA00022603"/>
    </source>
</evidence>
<dbReference type="InterPro" id="IPR015947">
    <property type="entry name" value="PUA-like_sf"/>
</dbReference>
<dbReference type="InterPro" id="IPR029028">
    <property type="entry name" value="Alpha/beta_knot_MTases"/>
</dbReference>
<dbReference type="SUPFAM" id="SSF75217">
    <property type="entry name" value="alpha/beta knot"/>
    <property type="match status" value="1"/>
</dbReference>
<evidence type="ECO:0000256" key="6">
    <source>
        <dbReference type="ARBA" id="ARBA00022552"/>
    </source>
</evidence>
<keyword evidence="8 12" id="KW-0808">Transferase</keyword>
<evidence type="ECO:0000256" key="3">
    <source>
        <dbReference type="ARBA" id="ARBA00012328"/>
    </source>
</evidence>
<feature type="domain" description="Ribosomal RNA small subunit methyltransferase E PUA-like" evidence="14">
    <location>
        <begin position="16"/>
        <end position="62"/>
    </location>
</feature>
<evidence type="ECO:0000256" key="4">
    <source>
        <dbReference type="ARBA" id="ARBA00013673"/>
    </source>
</evidence>
<keyword evidence="9 12" id="KW-0949">S-adenosyl-L-methionine</keyword>
<evidence type="ECO:0000256" key="2">
    <source>
        <dbReference type="ARBA" id="ARBA00005528"/>
    </source>
</evidence>
<evidence type="ECO:0000256" key="9">
    <source>
        <dbReference type="ARBA" id="ARBA00022691"/>
    </source>
</evidence>
<comment type="similarity">
    <text evidence="2 12">Belongs to the RNA methyltransferase RsmE family.</text>
</comment>
<evidence type="ECO:0000256" key="11">
    <source>
        <dbReference type="ARBA" id="ARBA00047944"/>
    </source>
</evidence>
<gene>
    <name evidence="15" type="ORF">H8705_00225</name>
</gene>
<evidence type="ECO:0000259" key="13">
    <source>
        <dbReference type="Pfam" id="PF04452"/>
    </source>
</evidence>
<comment type="catalytic activity">
    <reaction evidence="11 12">
        <text>uridine(1498) in 16S rRNA + S-adenosyl-L-methionine = N(3)-methyluridine(1498) in 16S rRNA + S-adenosyl-L-homocysteine + H(+)</text>
        <dbReference type="Rhea" id="RHEA:42920"/>
        <dbReference type="Rhea" id="RHEA-COMP:10283"/>
        <dbReference type="Rhea" id="RHEA-COMP:10284"/>
        <dbReference type="ChEBI" id="CHEBI:15378"/>
        <dbReference type="ChEBI" id="CHEBI:57856"/>
        <dbReference type="ChEBI" id="CHEBI:59789"/>
        <dbReference type="ChEBI" id="CHEBI:65315"/>
        <dbReference type="ChEBI" id="CHEBI:74502"/>
        <dbReference type="EC" id="2.1.1.193"/>
    </reaction>
</comment>
<keyword evidence="5 12" id="KW-0963">Cytoplasm</keyword>